<feature type="region of interest" description="Disordered" evidence="1">
    <location>
        <begin position="544"/>
        <end position="604"/>
    </location>
</feature>
<reference evidence="3 4" key="1">
    <citation type="submission" date="2015-09" db="EMBL/GenBank/DDBJ databases">
        <title>Host preference determinants of Valsa canker pathogens revealed by comparative genomics.</title>
        <authorList>
            <person name="Yin Z."/>
            <person name="Huang L."/>
        </authorList>
    </citation>
    <scope>NUCLEOTIDE SEQUENCE [LARGE SCALE GENOMIC DNA]</scope>
    <source>
        <strain evidence="3 4">03-1</strain>
    </source>
</reference>
<dbReference type="InterPro" id="IPR008936">
    <property type="entry name" value="Rho_GTPase_activation_prot"/>
</dbReference>
<feature type="domain" description="Rho-GAP" evidence="2">
    <location>
        <begin position="137"/>
        <end position="402"/>
    </location>
</feature>
<feature type="region of interest" description="Disordered" evidence="1">
    <location>
        <begin position="1"/>
        <end position="50"/>
    </location>
</feature>
<dbReference type="EMBL" id="LKEA01000005">
    <property type="protein sequence ID" value="ROW09016.1"/>
    <property type="molecule type" value="Genomic_DNA"/>
</dbReference>
<feature type="region of interest" description="Disordered" evidence="1">
    <location>
        <begin position="627"/>
        <end position="775"/>
    </location>
</feature>
<name>A0A423WZM9_9PEZI</name>
<dbReference type="SMART" id="SM00324">
    <property type="entry name" value="RhoGAP"/>
    <property type="match status" value="1"/>
</dbReference>
<dbReference type="AlphaFoldDB" id="A0A423WZM9"/>
<feature type="compositionally biased region" description="Polar residues" evidence="1">
    <location>
        <begin position="644"/>
        <end position="685"/>
    </location>
</feature>
<feature type="compositionally biased region" description="Polar residues" evidence="1">
    <location>
        <begin position="466"/>
        <end position="479"/>
    </location>
</feature>
<feature type="compositionally biased region" description="Polar residues" evidence="1">
    <location>
        <begin position="586"/>
        <end position="595"/>
    </location>
</feature>
<feature type="compositionally biased region" description="Polar residues" evidence="1">
    <location>
        <begin position="437"/>
        <end position="452"/>
    </location>
</feature>
<feature type="region of interest" description="Disordered" evidence="1">
    <location>
        <begin position="421"/>
        <end position="452"/>
    </location>
</feature>
<dbReference type="Pfam" id="PF00620">
    <property type="entry name" value="RhoGAP"/>
    <property type="match status" value="1"/>
</dbReference>
<gene>
    <name evidence="3" type="ORF">VMCG_02926</name>
</gene>
<evidence type="ECO:0000313" key="3">
    <source>
        <dbReference type="EMBL" id="ROW09016.1"/>
    </source>
</evidence>
<feature type="region of interest" description="Disordered" evidence="1">
    <location>
        <begin position="466"/>
        <end position="518"/>
    </location>
</feature>
<dbReference type="CDD" id="cd00159">
    <property type="entry name" value="RhoGAP"/>
    <property type="match status" value="1"/>
</dbReference>
<dbReference type="STRING" id="356882.A0A423WZM9"/>
<organism evidence="3 4">
    <name type="scientific">Cytospora schulzeri</name>
    <dbReference type="NCBI Taxonomy" id="448051"/>
    <lineage>
        <taxon>Eukaryota</taxon>
        <taxon>Fungi</taxon>
        <taxon>Dikarya</taxon>
        <taxon>Ascomycota</taxon>
        <taxon>Pezizomycotina</taxon>
        <taxon>Sordariomycetes</taxon>
        <taxon>Sordariomycetidae</taxon>
        <taxon>Diaporthales</taxon>
        <taxon>Cytosporaceae</taxon>
        <taxon>Cytospora</taxon>
    </lineage>
</organism>
<feature type="compositionally biased region" description="Polar residues" evidence="1">
    <location>
        <begin position="753"/>
        <end position="773"/>
    </location>
</feature>
<dbReference type="GO" id="GO:0007165">
    <property type="term" value="P:signal transduction"/>
    <property type="evidence" value="ECO:0007669"/>
    <property type="project" value="InterPro"/>
</dbReference>
<sequence length="1032" mass="112831">MRASRDLPTPDLQPRPSVSSSRGRMLLRVNKSSSGAQSSATWTSTSGDLVSDTDDIDNREAFVDEYNRLARKAEGGLPRRNWWSRTFRRTSSQSTENSVKRRRSVSHMTAHMMNPKRDSLKDQDLQGLVRLCGKSFLYLPPEYAPGSLILPTCFRATAQYLVQHAPETRGIFRIPGSVRVVNELYEFYCAGQQGEDVANTVRSPNLPSHINVGVHDVASTFKKFLAGLPGGILGSLSLFDALVAINSQLYTDVEFSRTKETKIRARLIALAVGTLRSQFRRELICAVFGLLCLLGRAAETAPREDEYGRPLPTSDLMGYNALGIVFGPLLVGDILGSHAVKLADPSAGVFLVPASPQPKAKKEKKKAKESADEAQPAFLDVDKIHIANDITEMLITNWRDVVRQMRSLDGTSLRSISKRIQQFQTGKGSGGDENDLAFSQSNNATPTVQSPSKSIIVPGAKILNGKSTMRFQPRSSQTDPELELDEGMLSRHSTGSEYENEADHPKKHFHPKNAAAGDQMDGTVDFISSEASCRGSVQDLRSEFKRQGTAEDRPSIFPVQDSRFKSQGTHPAKRHDPCAQPRKVSRTSPQKQFPRSNIGDRGDVKLGASKVRGLAAIFDSAARASPLVPTPGGAVQQKRRETTRVVSPYTSNPSPRASLQSVTSVSTPASLMSHARNSVSSSITPEHSGRKSMIPRRQDFSIMGFSGKPEGKLSPGQAQREEPRPLMQTDNSPNLSYRLPTPSRLPVRKKVSATGSPSLTQLDAQLDGSSKASRSPFKLTAQHELRPVGFYSSPTLPTTSSNEHKSLPHLSEHSSASGYSEPLIHSRETSSLSPSPSRGRSASSLRDQIRSLRQELSSKNEECAQLRLEFQKSSKASQVNEILLREDLDRSRAGCAKWKRRAERAERKVDKFERLAMRIKDARERGDDRFGRGSDQGDFSFISGPDHIDIGERSSPAQLSARLSKNTRRAPPEDSYEGGSLGVAAVDAMSDCSGSTVVRKVNGGRNGGTSALWTSVDELVGFASPGLEDVGM</sequence>
<dbReference type="Gene3D" id="1.10.555.10">
    <property type="entry name" value="Rho GTPase activation protein"/>
    <property type="match status" value="1"/>
</dbReference>
<dbReference type="SUPFAM" id="SSF48350">
    <property type="entry name" value="GTPase activation domain, GAP"/>
    <property type="match status" value="1"/>
</dbReference>
<comment type="caution">
    <text evidence="3">The sequence shown here is derived from an EMBL/GenBank/DDBJ whole genome shotgun (WGS) entry which is preliminary data.</text>
</comment>
<keyword evidence="4" id="KW-1185">Reference proteome</keyword>
<feature type="region of interest" description="Disordered" evidence="1">
    <location>
        <begin position="789"/>
        <end position="846"/>
    </location>
</feature>
<feature type="compositionally biased region" description="Basic and acidic residues" evidence="1">
    <location>
        <begin position="544"/>
        <end position="554"/>
    </location>
</feature>
<feature type="compositionally biased region" description="Polar residues" evidence="1">
    <location>
        <begin position="30"/>
        <end position="48"/>
    </location>
</feature>
<dbReference type="InterPro" id="IPR000198">
    <property type="entry name" value="RhoGAP_dom"/>
</dbReference>
<dbReference type="OrthoDB" id="9994905at2759"/>
<feature type="compositionally biased region" description="Low complexity" evidence="1">
    <location>
        <begin position="829"/>
        <end position="846"/>
    </location>
</feature>
<protein>
    <recommendedName>
        <fullName evidence="2">Rho-GAP domain-containing protein</fullName>
    </recommendedName>
</protein>
<feature type="compositionally biased region" description="Polar residues" evidence="1">
    <location>
        <begin position="955"/>
        <end position="964"/>
    </location>
</feature>
<proteinExistence type="predicted"/>
<accession>A0A423WZM9</accession>
<dbReference type="Proteomes" id="UP000283895">
    <property type="component" value="Unassembled WGS sequence"/>
</dbReference>
<evidence type="ECO:0000313" key="4">
    <source>
        <dbReference type="Proteomes" id="UP000283895"/>
    </source>
</evidence>
<feature type="compositionally biased region" description="Polar residues" evidence="1">
    <location>
        <begin position="792"/>
        <end position="801"/>
    </location>
</feature>
<feature type="region of interest" description="Disordered" evidence="1">
    <location>
        <begin position="951"/>
        <end position="979"/>
    </location>
</feature>
<evidence type="ECO:0000256" key="1">
    <source>
        <dbReference type="SAM" id="MobiDB-lite"/>
    </source>
</evidence>
<evidence type="ECO:0000259" key="2">
    <source>
        <dbReference type="PROSITE" id="PS50238"/>
    </source>
</evidence>
<feature type="compositionally biased region" description="Basic and acidic residues" evidence="1">
    <location>
        <begin position="802"/>
        <end position="812"/>
    </location>
</feature>
<dbReference type="PROSITE" id="PS50238">
    <property type="entry name" value="RHOGAP"/>
    <property type="match status" value="1"/>
</dbReference>